<evidence type="ECO:0000313" key="1">
    <source>
        <dbReference type="EMBL" id="GAA1542001.1"/>
    </source>
</evidence>
<accession>A0ABN2BJ21</accession>
<protein>
    <submittedName>
        <fullName evidence="1">Uncharacterized protein</fullName>
    </submittedName>
</protein>
<organism evidence="1 2">
    <name type="scientific">Dactylosporangium maewongense</name>
    <dbReference type="NCBI Taxonomy" id="634393"/>
    <lineage>
        <taxon>Bacteria</taxon>
        <taxon>Bacillati</taxon>
        <taxon>Actinomycetota</taxon>
        <taxon>Actinomycetes</taxon>
        <taxon>Micromonosporales</taxon>
        <taxon>Micromonosporaceae</taxon>
        <taxon>Dactylosporangium</taxon>
    </lineage>
</organism>
<proteinExistence type="predicted"/>
<dbReference type="Proteomes" id="UP001501470">
    <property type="component" value="Unassembled WGS sequence"/>
</dbReference>
<name>A0ABN2BJ21_9ACTN</name>
<sequence length="91" mass="10055">MAEALRLAVMTDDRTMKYSHACPKCHASDIIRIPGHTGAYGSGNNIQVGQFTRPVPVARYVCLNCGFVEEWVDAPQHLAKLREKFGPRSPA</sequence>
<comment type="caution">
    <text evidence="1">The sequence shown here is derived from an EMBL/GenBank/DDBJ whole genome shotgun (WGS) entry which is preliminary data.</text>
</comment>
<keyword evidence="2" id="KW-1185">Reference proteome</keyword>
<dbReference type="EMBL" id="BAAAQD010000016">
    <property type="protein sequence ID" value="GAA1542001.1"/>
    <property type="molecule type" value="Genomic_DNA"/>
</dbReference>
<evidence type="ECO:0000313" key="2">
    <source>
        <dbReference type="Proteomes" id="UP001501470"/>
    </source>
</evidence>
<reference evidence="1 2" key="1">
    <citation type="journal article" date="2019" name="Int. J. Syst. Evol. Microbiol.">
        <title>The Global Catalogue of Microorganisms (GCM) 10K type strain sequencing project: providing services to taxonomists for standard genome sequencing and annotation.</title>
        <authorList>
            <consortium name="The Broad Institute Genomics Platform"/>
            <consortium name="The Broad Institute Genome Sequencing Center for Infectious Disease"/>
            <person name="Wu L."/>
            <person name="Ma J."/>
        </authorList>
    </citation>
    <scope>NUCLEOTIDE SEQUENCE [LARGE SCALE GENOMIC DNA]</scope>
    <source>
        <strain evidence="1 2">JCM 15933</strain>
    </source>
</reference>
<gene>
    <name evidence="1" type="ORF">GCM10009827_071870</name>
</gene>